<evidence type="ECO:0000313" key="11">
    <source>
        <dbReference type="EMBL" id="WPJ95038.1"/>
    </source>
</evidence>
<dbReference type="EMBL" id="CP138858">
    <property type="protein sequence ID" value="WPJ95038.1"/>
    <property type="molecule type" value="Genomic_DNA"/>
</dbReference>
<dbReference type="Proteomes" id="UP001324993">
    <property type="component" value="Chromosome"/>
</dbReference>
<evidence type="ECO:0000256" key="9">
    <source>
        <dbReference type="SAM" id="SignalP"/>
    </source>
</evidence>
<evidence type="ECO:0000256" key="3">
    <source>
        <dbReference type="ARBA" id="ARBA00022729"/>
    </source>
</evidence>
<keyword evidence="12" id="KW-1185">Reference proteome</keyword>
<comment type="similarity">
    <text evidence="6">Belongs to the bacterial secretin family.</text>
</comment>
<evidence type="ECO:0000259" key="10">
    <source>
        <dbReference type="SMART" id="SM00965"/>
    </source>
</evidence>
<dbReference type="Gene3D" id="3.30.1370.120">
    <property type="match status" value="1"/>
</dbReference>
<dbReference type="PRINTS" id="PR00811">
    <property type="entry name" value="BCTERIALGSPD"/>
</dbReference>
<dbReference type="Gene3D" id="3.55.50.30">
    <property type="match status" value="1"/>
</dbReference>
<dbReference type="InterPro" id="IPR011662">
    <property type="entry name" value="Secretin/TonB_short_N"/>
</dbReference>
<dbReference type="Pfam" id="PF03958">
    <property type="entry name" value="Secretin_N"/>
    <property type="match status" value="1"/>
</dbReference>
<dbReference type="PANTHER" id="PTHR30332:SF24">
    <property type="entry name" value="SECRETIN GSPD-RELATED"/>
    <property type="match status" value="1"/>
</dbReference>
<dbReference type="SMART" id="SM00965">
    <property type="entry name" value="STN"/>
    <property type="match status" value="1"/>
</dbReference>
<keyword evidence="5" id="KW-0998">Cell outer membrane</keyword>
<dbReference type="InterPro" id="IPR050810">
    <property type="entry name" value="Bact_Secretion_Sys_Channel"/>
</dbReference>
<feature type="region of interest" description="Disordered" evidence="8">
    <location>
        <begin position="595"/>
        <end position="616"/>
    </location>
</feature>
<feature type="chain" id="PRO_5046448971" evidence="9">
    <location>
        <begin position="22"/>
        <end position="616"/>
    </location>
</feature>
<evidence type="ECO:0000256" key="8">
    <source>
        <dbReference type="SAM" id="MobiDB-lite"/>
    </source>
</evidence>
<evidence type="ECO:0000256" key="7">
    <source>
        <dbReference type="RuleBase" id="RU004004"/>
    </source>
</evidence>
<dbReference type="RefSeq" id="WP_319831940.1">
    <property type="nucleotide sequence ID" value="NZ_CP138858.1"/>
</dbReference>
<dbReference type="InterPro" id="IPR001775">
    <property type="entry name" value="GspD/PilQ"/>
</dbReference>
<keyword evidence="2 7" id="KW-0813">Transport</keyword>
<gene>
    <name evidence="11" type="ORF">SH580_16540</name>
</gene>
<sequence>MKKHTLYSLWLLAPIALCAQAESDTTVEIDLSDVIVVEDTSEQVGVASELVSLPEESAKVVEIPENPIEGASLDLEAPIIPAVTESLPSDTEIVLEIPGKDAVAPGEASMLSEETISVDFPDEDVRTILRNVAELFELNLVIPDTLIGRTSIKLRNITWRQAFEVVLEPLGYTYVEDRNIVRIKSIEELTTEPVDTHVFIANYARADNLLSSIAPLIDNSAGGRIQVDVRSNALVITERPSRMGKIQEIIERLDRATDQVMIESKFIEVTNTDTKNLGVNWASLSGYSASAGPFQRAWTRERTNTNTRTSGTVDDEGINSSDGLTYENGTTFSDTLESLASTSRLDTAVFSADQFEVILSALNTQDDIKLVSNPTVVTLNNTQAKIAIGERYPIPEYTFNAETGQRQLDQINYEDIGINLDVTPQVNSAGFINLKIIPEVSSSDRFALIENTEIPIIESRRTETTIMVKDGYTLAIGGLVEDSTSKRDTKVPVLGNLPGIGRLFSSESDEISQRNLIIFITAKTLNPDGSTYRDIIDPRVIDRMGIVPSELPGYNLSVEEKSLLDKLDAYRTQADQEKALEAARQQIKAIEYRKLQEERDTLEETPTQASKPRSLR</sequence>
<evidence type="ECO:0000256" key="5">
    <source>
        <dbReference type="ARBA" id="ARBA00023237"/>
    </source>
</evidence>
<dbReference type="InterPro" id="IPR005644">
    <property type="entry name" value="NolW-like"/>
</dbReference>
<feature type="domain" description="Secretin/TonB short N-terminal" evidence="10">
    <location>
        <begin position="138"/>
        <end position="186"/>
    </location>
</feature>
<protein>
    <submittedName>
        <fullName evidence="11">Secretin N-terminal domain-containing protein</fullName>
    </submittedName>
</protein>
<feature type="compositionally biased region" description="Polar residues" evidence="8">
    <location>
        <begin position="604"/>
        <end position="616"/>
    </location>
</feature>
<evidence type="ECO:0000256" key="2">
    <source>
        <dbReference type="ARBA" id="ARBA00022448"/>
    </source>
</evidence>
<proteinExistence type="inferred from homology"/>
<reference evidence="11 12" key="1">
    <citation type="submission" date="2023-11" db="EMBL/GenBank/DDBJ databases">
        <title>Coraliomargarita sp. nov., isolated from marine algae.</title>
        <authorList>
            <person name="Lee J.K."/>
            <person name="Baek J.H."/>
            <person name="Kim J.M."/>
            <person name="Choi D.G."/>
            <person name="Jeon C.O."/>
        </authorList>
    </citation>
    <scope>NUCLEOTIDE SEQUENCE [LARGE SCALE GENOMIC DNA]</scope>
    <source>
        <strain evidence="11 12">J2-16</strain>
    </source>
</reference>
<evidence type="ECO:0000256" key="4">
    <source>
        <dbReference type="ARBA" id="ARBA00023136"/>
    </source>
</evidence>
<evidence type="ECO:0000313" key="12">
    <source>
        <dbReference type="Proteomes" id="UP001324993"/>
    </source>
</evidence>
<feature type="signal peptide" evidence="9">
    <location>
        <begin position="1"/>
        <end position="21"/>
    </location>
</feature>
<keyword evidence="4" id="KW-0472">Membrane</keyword>
<comment type="subcellular location">
    <subcellularLocation>
        <location evidence="7">Cell outer membrane</location>
    </subcellularLocation>
    <subcellularLocation>
        <location evidence="1">Membrane</location>
    </subcellularLocation>
</comment>
<dbReference type="PANTHER" id="PTHR30332">
    <property type="entry name" value="PROBABLE GENERAL SECRETION PATHWAY PROTEIN D"/>
    <property type="match status" value="1"/>
</dbReference>
<organism evidence="11 12">
    <name type="scientific">Coraliomargarita algicola</name>
    <dbReference type="NCBI Taxonomy" id="3092156"/>
    <lineage>
        <taxon>Bacteria</taxon>
        <taxon>Pseudomonadati</taxon>
        <taxon>Verrucomicrobiota</taxon>
        <taxon>Opitutia</taxon>
        <taxon>Puniceicoccales</taxon>
        <taxon>Coraliomargaritaceae</taxon>
        <taxon>Coraliomargarita</taxon>
    </lineage>
</organism>
<keyword evidence="3 9" id="KW-0732">Signal</keyword>
<dbReference type="InterPro" id="IPR004846">
    <property type="entry name" value="T2SS/T3SS_dom"/>
</dbReference>
<dbReference type="PRINTS" id="PR01032">
    <property type="entry name" value="PHAGEIV"/>
</dbReference>
<accession>A0ABZ0RIZ9</accession>
<evidence type="ECO:0000256" key="6">
    <source>
        <dbReference type="RuleBase" id="RU004003"/>
    </source>
</evidence>
<evidence type="ECO:0000256" key="1">
    <source>
        <dbReference type="ARBA" id="ARBA00004370"/>
    </source>
</evidence>
<dbReference type="Pfam" id="PF00263">
    <property type="entry name" value="Secretin"/>
    <property type="match status" value="1"/>
</dbReference>
<name>A0ABZ0RIZ9_9BACT</name>
<dbReference type="InterPro" id="IPR038591">
    <property type="entry name" value="NolW-like_sf"/>
</dbReference>